<dbReference type="EMBL" id="CAKLBY020000040">
    <property type="protein sequence ID" value="CAK7914858.1"/>
    <property type="molecule type" value="Genomic_DNA"/>
</dbReference>
<dbReference type="AlphaFoldDB" id="A0AAV1TBR4"/>
<gene>
    <name evidence="1" type="ORF">PM001_LOCUS5049</name>
</gene>
<evidence type="ECO:0000313" key="1">
    <source>
        <dbReference type="EMBL" id="CAK7914858.1"/>
    </source>
</evidence>
<proteinExistence type="predicted"/>
<name>A0AAV1TBR4_9STRA</name>
<comment type="caution">
    <text evidence="1">The sequence shown here is derived from an EMBL/GenBank/DDBJ whole genome shotgun (WGS) entry which is preliminary data.</text>
</comment>
<evidence type="ECO:0000313" key="2">
    <source>
        <dbReference type="Proteomes" id="UP001162060"/>
    </source>
</evidence>
<protein>
    <submittedName>
        <fullName evidence="1">Uncharacterized protein</fullName>
    </submittedName>
</protein>
<organism evidence="1 2">
    <name type="scientific">Peronospora matthiolae</name>
    <dbReference type="NCBI Taxonomy" id="2874970"/>
    <lineage>
        <taxon>Eukaryota</taxon>
        <taxon>Sar</taxon>
        <taxon>Stramenopiles</taxon>
        <taxon>Oomycota</taxon>
        <taxon>Peronosporomycetes</taxon>
        <taxon>Peronosporales</taxon>
        <taxon>Peronosporaceae</taxon>
        <taxon>Peronospora</taxon>
    </lineage>
</organism>
<reference evidence="1" key="1">
    <citation type="submission" date="2024-01" db="EMBL/GenBank/DDBJ databases">
        <authorList>
            <person name="Webb A."/>
        </authorList>
    </citation>
    <scope>NUCLEOTIDE SEQUENCE</scope>
    <source>
        <strain evidence="1">Pm1</strain>
    </source>
</reference>
<sequence>MSMDFVFGRPKDSEGNTSTVVFVDRLSKVDHLAAVPDKIDAEGTATLFIDHLF</sequence>
<dbReference type="Proteomes" id="UP001162060">
    <property type="component" value="Unassembled WGS sequence"/>
</dbReference>
<accession>A0AAV1TBR4</accession>